<dbReference type="RefSeq" id="WP_078717084.1">
    <property type="nucleotide sequence ID" value="NZ_FUYC01000005.1"/>
</dbReference>
<dbReference type="SMART" id="SM00749">
    <property type="entry name" value="BON"/>
    <property type="match status" value="2"/>
</dbReference>
<keyword evidence="4" id="KW-1185">Reference proteome</keyword>
<dbReference type="OrthoDB" id="5453922at2"/>
<dbReference type="Pfam" id="PF04972">
    <property type="entry name" value="BON"/>
    <property type="match status" value="2"/>
</dbReference>
<evidence type="ECO:0000313" key="3">
    <source>
        <dbReference type="EMBL" id="SKA82170.1"/>
    </source>
</evidence>
<proteinExistence type="predicted"/>
<organism evidence="3 4">
    <name type="scientific">Paucidesulfovibrio gracilis DSM 16080</name>
    <dbReference type="NCBI Taxonomy" id="1121449"/>
    <lineage>
        <taxon>Bacteria</taxon>
        <taxon>Pseudomonadati</taxon>
        <taxon>Thermodesulfobacteriota</taxon>
        <taxon>Desulfovibrionia</taxon>
        <taxon>Desulfovibrionales</taxon>
        <taxon>Desulfovibrionaceae</taxon>
        <taxon>Paucidesulfovibrio</taxon>
    </lineage>
</organism>
<dbReference type="PROSITE" id="PS51257">
    <property type="entry name" value="PROKAR_LIPOPROTEIN"/>
    <property type="match status" value="1"/>
</dbReference>
<feature type="signal peptide" evidence="1">
    <location>
        <begin position="1"/>
        <end position="22"/>
    </location>
</feature>
<reference evidence="3 4" key="1">
    <citation type="submission" date="2017-02" db="EMBL/GenBank/DDBJ databases">
        <authorList>
            <person name="Peterson S.W."/>
        </authorList>
    </citation>
    <scope>NUCLEOTIDE SEQUENCE [LARGE SCALE GENOMIC DNA]</scope>
    <source>
        <strain evidence="3 4">DSM 16080</strain>
    </source>
</reference>
<feature type="domain" description="BON" evidence="2">
    <location>
        <begin position="37"/>
        <end position="105"/>
    </location>
</feature>
<dbReference type="InterPro" id="IPR007055">
    <property type="entry name" value="BON_dom"/>
</dbReference>
<evidence type="ECO:0000259" key="2">
    <source>
        <dbReference type="PROSITE" id="PS50914"/>
    </source>
</evidence>
<dbReference type="InterPro" id="IPR051686">
    <property type="entry name" value="Lipoprotein_DolP"/>
</dbReference>
<protein>
    <submittedName>
        <fullName evidence="3">Hyperosmotically inducible protein</fullName>
    </submittedName>
</protein>
<feature type="domain" description="BON" evidence="2">
    <location>
        <begin position="114"/>
        <end position="181"/>
    </location>
</feature>
<accession>A0A1T4WXU7</accession>
<evidence type="ECO:0000313" key="4">
    <source>
        <dbReference type="Proteomes" id="UP000190027"/>
    </source>
</evidence>
<feature type="chain" id="PRO_5012482109" evidence="1">
    <location>
        <begin position="23"/>
        <end position="181"/>
    </location>
</feature>
<dbReference type="PANTHER" id="PTHR34606:SF15">
    <property type="entry name" value="BON DOMAIN-CONTAINING PROTEIN"/>
    <property type="match status" value="1"/>
</dbReference>
<dbReference type="PROSITE" id="PS50914">
    <property type="entry name" value="BON"/>
    <property type="match status" value="2"/>
</dbReference>
<sequence>MQRALYFFLFCLLLISATGCTAYKVAMDERSLGQIYDDEEITFKVEKELLNDKDVSYLDFKAFTYLGRVYLVGEYEDTYQRDRAVRLARGVEGVRSVTTYLLPKQDVANCGTATSVRIGAELDKNLLEDSDVSGTNVDTKIVQCNAVLLGLVSSQTEISRAESIARNVPGVRQVKNFLRVR</sequence>
<dbReference type="Proteomes" id="UP000190027">
    <property type="component" value="Unassembled WGS sequence"/>
</dbReference>
<dbReference type="PANTHER" id="PTHR34606">
    <property type="entry name" value="BON DOMAIN-CONTAINING PROTEIN"/>
    <property type="match status" value="1"/>
</dbReference>
<dbReference type="InterPro" id="IPR014004">
    <property type="entry name" value="Transpt-assoc_nodulatn_dom_bac"/>
</dbReference>
<dbReference type="AlphaFoldDB" id="A0A1T4WXU7"/>
<evidence type="ECO:0000256" key="1">
    <source>
        <dbReference type="SAM" id="SignalP"/>
    </source>
</evidence>
<dbReference type="Gene3D" id="3.30.1340.30">
    <property type="match status" value="2"/>
</dbReference>
<dbReference type="STRING" id="1121449.SAMN02745704_01517"/>
<gene>
    <name evidence="3" type="ORF">SAMN02745704_01517</name>
</gene>
<dbReference type="EMBL" id="FUYC01000005">
    <property type="protein sequence ID" value="SKA82170.1"/>
    <property type="molecule type" value="Genomic_DNA"/>
</dbReference>
<name>A0A1T4WXU7_9BACT</name>
<keyword evidence="1" id="KW-0732">Signal</keyword>